<sequence>MWRLTCMAILICVKDSFSHLNVCGRAPLYPRVVGGTDTHEGAWPWMVSLHNPKYKGHFCGGSLISSEWVLSAAHCFARLEAHDHTFPQILNTALVILLFSSFSVNTFSICVYLGRRTQQGDHGHEVSRSVSTLLIHPSYNNDTYNNDIALLRLSSSVIFTNYIRPVCLAAGNSHFPSGTSSWITGWGQTAFGVNLFYPGALQETVVPVVINSECNNLLGADLITDNMMCAGLLQGGNDTCQGDSGGPMVSHQCSVWVQSGIISRGHDCGQPSEPGVYTRVSQYQQWITTSIGQNLPGFVIFNPLISCSSASQGTAMPVPSDHHKLHKFKIC</sequence>
<dbReference type="Pfam" id="PF00089">
    <property type="entry name" value="Trypsin"/>
    <property type="match status" value="1"/>
</dbReference>
<evidence type="ECO:0000256" key="8">
    <source>
        <dbReference type="SAM" id="SignalP"/>
    </source>
</evidence>
<dbReference type="SMART" id="SM00020">
    <property type="entry name" value="Tryp_SPc"/>
    <property type="match status" value="1"/>
</dbReference>
<accession>A0A8C2HMN8</accession>
<evidence type="ECO:0000256" key="2">
    <source>
        <dbReference type="ARBA" id="ARBA00022729"/>
    </source>
</evidence>
<keyword evidence="6" id="KW-0325">Glycoprotein</keyword>
<dbReference type="Ensembl" id="ENSCCRT00020059484.1">
    <property type="protein sequence ID" value="ENSCCRP00020054341.1"/>
    <property type="gene ID" value="ENSCCRG00020024750.1"/>
</dbReference>
<dbReference type="InterPro" id="IPR043504">
    <property type="entry name" value="Peptidase_S1_PA_chymotrypsin"/>
</dbReference>
<dbReference type="FunFam" id="2.40.10.10:FF:000006">
    <property type="entry name" value="Serine proteinase stubble"/>
    <property type="match status" value="1"/>
</dbReference>
<dbReference type="PROSITE" id="PS50240">
    <property type="entry name" value="TRYPSIN_DOM"/>
    <property type="match status" value="1"/>
</dbReference>
<name>A0A8C2HMN8_CYPCA</name>
<dbReference type="InterPro" id="IPR001254">
    <property type="entry name" value="Trypsin_dom"/>
</dbReference>
<dbReference type="GO" id="GO:0006508">
    <property type="term" value="P:proteolysis"/>
    <property type="evidence" value="ECO:0007669"/>
    <property type="project" value="UniProtKB-KW"/>
</dbReference>
<keyword evidence="2 8" id="KW-0732">Signal</keyword>
<dbReference type="GO" id="GO:0004252">
    <property type="term" value="F:serine-type endopeptidase activity"/>
    <property type="evidence" value="ECO:0007669"/>
    <property type="project" value="InterPro"/>
</dbReference>
<evidence type="ECO:0000313" key="10">
    <source>
        <dbReference type="Ensembl" id="ENSCCRP00020054341.1"/>
    </source>
</evidence>
<dbReference type="InterPro" id="IPR018114">
    <property type="entry name" value="TRYPSIN_HIS"/>
</dbReference>
<dbReference type="Gene3D" id="2.40.10.10">
    <property type="entry name" value="Trypsin-like serine proteases"/>
    <property type="match status" value="1"/>
</dbReference>
<protein>
    <submittedName>
        <fullName evidence="10">Si:dkeyp-93a5.2</fullName>
    </submittedName>
</protein>
<dbReference type="InterPro" id="IPR033116">
    <property type="entry name" value="TRYPSIN_SER"/>
</dbReference>
<evidence type="ECO:0000256" key="1">
    <source>
        <dbReference type="ARBA" id="ARBA00022670"/>
    </source>
</evidence>
<feature type="signal peptide" evidence="8">
    <location>
        <begin position="1"/>
        <end position="18"/>
    </location>
</feature>
<keyword evidence="4 7" id="KW-0720">Serine protease</keyword>
<organism evidence="10 11">
    <name type="scientific">Cyprinus carpio</name>
    <name type="common">Common carp</name>
    <dbReference type="NCBI Taxonomy" id="7962"/>
    <lineage>
        <taxon>Eukaryota</taxon>
        <taxon>Metazoa</taxon>
        <taxon>Chordata</taxon>
        <taxon>Craniata</taxon>
        <taxon>Vertebrata</taxon>
        <taxon>Euteleostomi</taxon>
        <taxon>Actinopterygii</taxon>
        <taxon>Neopterygii</taxon>
        <taxon>Teleostei</taxon>
        <taxon>Ostariophysi</taxon>
        <taxon>Cypriniformes</taxon>
        <taxon>Cyprinidae</taxon>
        <taxon>Cyprininae</taxon>
        <taxon>Cyprinus</taxon>
    </lineage>
</organism>
<dbReference type="PANTHER" id="PTHR24253:SF144">
    <property type="entry name" value="CHYMOTRYPSIN-LIKE PROTEASE CTRL-1-RELATED"/>
    <property type="match status" value="1"/>
</dbReference>
<keyword evidence="3 7" id="KW-0378">Hydrolase</keyword>
<dbReference type="InterPro" id="IPR009003">
    <property type="entry name" value="Peptidase_S1_PA"/>
</dbReference>
<evidence type="ECO:0000259" key="9">
    <source>
        <dbReference type="PROSITE" id="PS50240"/>
    </source>
</evidence>
<feature type="domain" description="Peptidase S1" evidence="9">
    <location>
        <begin position="32"/>
        <end position="292"/>
    </location>
</feature>
<dbReference type="InterPro" id="IPR001314">
    <property type="entry name" value="Peptidase_S1A"/>
</dbReference>
<keyword evidence="1 7" id="KW-0645">Protease</keyword>
<dbReference type="SUPFAM" id="SSF50494">
    <property type="entry name" value="Trypsin-like serine proteases"/>
    <property type="match status" value="1"/>
</dbReference>
<evidence type="ECO:0000256" key="4">
    <source>
        <dbReference type="ARBA" id="ARBA00022825"/>
    </source>
</evidence>
<dbReference type="PROSITE" id="PS00134">
    <property type="entry name" value="TRYPSIN_HIS"/>
    <property type="match status" value="1"/>
</dbReference>
<evidence type="ECO:0000256" key="3">
    <source>
        <dbReference type="ARBA" id="ARBA00022801"/>
    </source>
</evidence>
<feature type="chain" id="PRO_5034356478" evidence="8">
    <location>
        <begin position="19"/>
        <end position="331"/>
    </location>
</feature>
<proteinExistence type="predicted"/>
<gene>
    <name evidence="10" type="primary">LOC109065120</name>
</gene>
<evidence type="ECO:0000256" key="5">
    <source>
        <dbReference type="ARBA" id="ARBA00023157"/>
    </source>
</evidence>
<dbReference type="Proteomes" id="UP000694701">
    <property type="component" value="Unplaced"/>
</dbReference>
<reference evidence="10" key="1">
    <citation type="submission" date="2025-08" db="UniProtKB">
        <authorList>
            <consortium name="Ensembl"/>
        </authorList>
    </citation>
    <scope>IDENTIFICATION</scope>
</reference>
<keyword evidence="5" id="KW-1015">Disulfide bond</keyword>
<dbReference type="PROSITE" id="PS00135">
    <property type="entry name" value="TRYPSIN_SER"/>
    <property type="match status" value="1"/>
</dbReference>
<dbReference type="PANTHER" id="PTHR24253">
    <property type="entry name" value="TRANSMEMBRANE PROTEASE SERINE"/>
    <property type="match status" value="1"/>
</dbReference>
<dbReference type="PRINTS" id="PR00722">
    <property type="entry name" value="CHYMOTRYPSIN"/>
</dbReference>
<evidence type="ECO:0000256" key="7">
    <source>
        <dbReference type="RuleBase" id="RU363034"/>
    </source>
</evidence>
<evidence type="ECO:0000256" key="6">
    <source>
        <dbReference type="ARBA" id="ARBA00023180"/>
    </source>
</evidence>
<dbReference type="AlphaFoldDB" id="A0A8C2HMN8"/>
<evidence type="ECO:0000313" key="11">
    <source>
        <dbReference type="Proteomes" id="UP000694701"/>
    </source>
</evidence>
<dbReference type="CDD" id="cd00190">
    <property type="entry name" value="Tryp_SPc"/>
    <property type="match status" value="1"/>
</dbReference>